<dbReference type="InterPro" id="IPR013320">
    <property type="entry name" value="ConA-like_dom_sf"/>
</dbReference>
<reference evidence="5" key="1">
    <citation type="submission" date="2018-10" db="EMBL/GenBank/DDBJ databases">
        <title>Effector identification in a new, highly contiguous assembly of the strawberry crown rot pathogen Phytophthora cactorum.</title>
        <authorList>
            <person name="Armitage A.D."/>
            <person name="Nellist C.F."/>
            <person name="Bates H."/>
            <person name="Vickerstaff R.J."/>
            <person name="Harrison R.J."/>
        </authorList>
    </citation>
    <scope>NUCLEOTIDE SEQUENCE</scope>
    <source>
        <strain evidence="5">P415</strain>
    </source>
</reference>
<dbReference type="InterPro" id="IPR002909">
    <property type="entry name" value="IPT_dom"/>
</dbReference>
<dbReference type="Gene3D" id="2.60.40.10">
    <property type="entry name" value="Immunoglobulins"/>
    <property type="match status" value="2"/>
</dbReference>
<evidence type="ECO:0000256" key="1">
    <source>
        <dbReference type="ARBA" id="ARBA00022729"/>
    </source>
</evidence>
<dbReference type="SUPFAM" id="SSF81296">
    <property type="entry name" value="E set domains"/>
    <property type="match status" value="2"/>
</dbReference>
<evidence type="ECO:0000259" key="4">
    <source>
        <dbReference type="SMART" id="SM00560"/>
    </source>
</evidence>
<dbReference type="InterPro" id="IPR006558">
    <property type="entry name" value="LamG-like"/>
</dbReference>
<dbReference type="InterPro" id="IPR014756">
    <property type="entry name" value="Ig_E-set"/>
</dbReference>
<keyword evidence="2" id="KW-1015">Disulfide bond</keyword>
<evidence type="ECO:0000256" key="2">
    <source>
        <dbReference type="ARBA" id="ARBA00023157"/>
    </source>
</evidence>
<evidence type="ECO:0000313" key="6">
    <source>
        <dbReference type="Proteomes" id="UP000697107"/>
    </source>
</evidence>
<dbReference type="CDD" id="cd00102">
    <property type="entry name" value="IPT"/>
    <property type="match status" value="1"/>
</dbReference>
<dbReference type="Pfam" id="PF01833">
    <property type="entry name" value="TIG"/>
    <property type="match status" value="2"/>
</dbReference>
<keyword evidence="1 3" id="KW-0732">Signal</keyword>
<gene>
    <name evidence="5" type="ORF">PC118_g2441</name>
</gene>
<feature type="chain" id="PRO_5035935526" description="LamG-like jellyroll fold domain-containing protein" evidence="3">
    <location>
        <begin position="21"/>
        <end position="578"/>
    </location>
</feature>
<dbReference type="InterPro" id="IPR013783">
    <property type="entry name" value="Ig-like_fold"/>
</dbReference>
<dbReference type="Proteomes" id="UP000697107">
    <property type="component" value="Unassembled WGS sequence"/>
</dbReference>
<feature type="signal peptide" evidence="3">
    <location>
        <begin position="1"/>
        <end position="20"/>
    </location>
</feature>
<name>A0A8T1GL49_9STRA</name>
<dbReference type="Pfam" id="PF13385">
    <property type="entry name" value="Laminin_G_3"/>
    <property type="match status" value="1"/>
</dbReference>
<accession>A0A8T1GL49</accession>
<dbReference type="SMART" id="SM00560">
    <property type="entry name" value="LamGL"/>
    <property type="match status" value="1"/>
</dbReference>
<dbReference type="AlphaFoldDB" id="A0A8T1GL49"/>
<evidence type="ECO:0000313" key="5">
    <source>
        <dbReference type="EMBL" id="KAG2996504.1"/>
    </source>
</evidence>
<dbReference type="SUPFAM" id="SSF49899">
    <property type="entry name" value="Concanavalin A-like lectins/glucanases"/>
    <property type="match status" value="1"/>
</dbReference>
<comment type="caution">
    <text evidence="5">The sequence shown here is derived from an EMBL/GenBank/DDBJ whole genome shotgun (WGS) entry which is preliminary data.</text>
</comment>
<organism evidence="5 6">
    <name type="scientific">Phytophthora cactorum</name>
    <dbReference type="NCBI Taxonomy" id="29920"/>
    <lineage>
        <taxon>Eukaryota</taxon>
        <taxon>Sar</taxon>
        <taxon>Stramenopiles</taxon>
        <taxon>Oomycota</taxon>
        <taxon>Peronosporomycetes</taxon>
        <taxon>Peronosporales</taxon>
        <taxon>Peronosporaceae</taxon>
        <taxon>Phytophthora</taxon>
    </lineage>
</organism>
<feature type="domain" description="LamG-like jellyroll fold" evidence="4">
    <location>
        <begin position="93"/>
        <end position="215"/>
    </location>
</feature>
<proteinExistence type="predicted"/>
<dbReference type="VEuPathDB" id="FungiDB:PC110_g3849"/>
<evidence type="ECO:0000256" key="3">
    <source>
        <dbReference type="SAM" id="SignalP"/>
    </source>
</evidence>
<dbReference type="Gene3D" id="2.60.120.200">
    <property type="match status" value="1"/>
</dbReference>
<protein>
    <recommendedName>
        <fullName evidence="4">LamG-like jellyroll fold domain-containing protein</fullName>
    </recommendedName>
</protein>
<dbReference type="EMBL" id="RCML01000036">
    <property type="protein sequence ID" value="KAG2996504.1"/>
    <property type="molecule type" value="Genomic_DNA"/>
</dbReference>
<sequence length="578" mass="62875">MTLLVPLLHLLVLFTAFIYADHSYSPIAALRPRHLVAFYPLLSDSRDYAPYGTTNGYTQDGNTRSTITPKLGARLEQGTGLDFPVNIHRRSFPQLTIGAWVQASEAMAVNRGCLLSQDGSNVGRAICVDRGKWTVGGHVQDGVAVNIDDWSFVAAVFDENSTKFFVNGELMEINVVVASLASPLLVVGAAEDQPLTGFTGYLKSVFMFDVALSETELNYLMTTKGVVAEDTEVTPVSTPVSDLVVKVKPTPHLYLKDRLENSVSARQVIDPDADEYNAALPILDDSEFLSVELVYAVDIFDDESSTVDNIAFTLWSLEPKHRALQVGSIVTVQGSPSFDSLASTCRINDDTNISPFKVTAHLIACKIPEMNNRADNDTIKLSVSQNGVTFTSIGVFRLLKRPSIVRLSPLQTLRSINPQVIDIFGVNFANLTTLSCAIGGLDVPATFLSSSRIQCVVESTRFDESLSSVKIDVSVNGVDFSDDPRELELVNAPSMDSLSPDNGPTTGGTVVEISGHGFRENMRYSVYCGQNVTDDVEYVSPSLLIWRTTGVNSTGVADSPELWKMVVEWFSAISSVSL</sequence>